<evidence type="ECO:0000256" key="9">
    <source>
        <dbReference type="ARBA" id="ARBA00043187"/>
    </source>
</evidence>
<organism evidence="13 14">
    <name type="scientific">Chlorella sorokiniana</name>
    <name type="common">Freshwater green alga</name>
    <dbReference type="NCBI Taxonomy" id="3076"/>
    <lineage>
        <taxon>Eukaryota</taxon>
        <taxon>Viridiplantae</taxon>
        <taxon>Chlorophyta</taxon>
        <taxon>core chlorophytes</taxon>
        <taxon>Trebouxiophyceae</taxon>
        <taxon>Chlorellales</taxon>
        <taxon>Chlorellaceae</taxon>
        <taxon>Chlorella clade</taxon>
        <taxon>Chlorella</taxon>
    </lineage>
</organism>
<dbReference type="AlphaFoldDB" id="A0A2P6TB53"/>
<evidence type="ECO:0000256" key="10">
    <source>
        <dbReference type="ARBA" id="ARBA00043193"/>
    </source>
</evidence>
<evidence type="ECO:0000256" key="2">
    <source>
        <dbReference type="ARBA" id="ARBA00012255"/>
    </source>
</evidence>
<comment type="catalytic activity">
    <reaction evidence="11">
        <text>alpha-NAD(+) + H2O = ADP-D-ribose + nicotinamide + H(+)</text>
        <dbReference type="Rhea" id="RHEA:68792"/>
        <dbReference type="ChEBI" id="CHEBI:15377"/>
        <dbReference type="ChEBI" id="CHEBI:15378"/>
        <dbReference type="ChEBI" id="CHEBI:17154"/>
        <dbReference type="ChEBI" id="CHEBI:57967"/>
        <dbReference type="ChEBI" id="CHEBI:77017"/>
    </reaction>
</comment>
<comment type="caution">
    <text evidence="13">The sequence shown here is derived from an EMBL/GenBank/DDBJ whole genome shotgun (WGS) entry which is preliminary data.</text>
</comment>
<gene>
    <name evidence="13" type="ORF">C2E21_9544</name>
</gene>
<dbReference type="GO" id="GO:0004649">
    <property type="term" value="F:poly(ADP-ribose) glycohydrolase activity"/>
    <property type="evidence" value="ECO:0007669"/>
    <property type="project" value="UniProtKB-EC"/>
</dbReference>
<name>A0A2P6TB53_CHLSO</name>
<dbReference type="PANTHER" id="PTHR16222">
    <property type="entry name" value="ADP-RIBOSYLGLYCOHYDROLASE"/>
    <property type="match status" value="1"/>
</dbReference>
<dbReference type="STRING" id="3076.A0A2P6TB53"/>
<evidence type="ECO:0000256" key="11">
    <source>
        <dbReference type="ARBA" id="ARBA00049015"/>
    </source>
</evidence>
<dbReference type="InterPro" id="IPR036705">
    <property type="entry name" value="Ribosyl_crysJ1_sf"/>
</dbReference>
<evidence type="ECO:0000256" key="8">
    <source>
        <dbReference type="ARBA" id="ARBA00042850"/>
    </source>
</evidence>
<feature type="binding site" evidence="12">
    <location>
        <position position="50"/>
    </location>
    <ligand>
        <name>Mg(2+)</name>
        <dbReference type="ChEBI" id="CHEBI:18420"/>
        <label>1</label>
    </ligand>
</feature>
<dbReference type="InterPro" id="IPR050792">
    <property type="entry name" value="ADP-ribosylglycohydrolase"/>
</dbReference>
<dbReference type="Gene3D" id="1.10.4080.10">
    <property type="entry name" value="ADP-ribosylation/Crystallin J1"/>
    <property type="match status" value="1"/>
</dbReference>
<comment type="similarity">
    <text evidence="1">Belongs to the ADP-ribosylglycohydrolase family.</text>
</comment>
<evidence type="ECO:0000256" key="3">
    <source>
        <dbReference type="ARBA" id="ARBA00022801"/>
    </source>
</evidence>
<evidence type="ECO:0000256" key="6">
    <source>
        <dbReference type="ARBA" id="ARBA00042471"/>
    </source>
</evidence>
<reference evidence="13 14" key="1">
    <citation type="journal article" date="2018" name="Plant J.">
        <title>Genome sequences of Chlorella sorokiniana UTEX 1602 and Micractinium conductrix SAG 241.80: implications to maltose excretion by a green alga.</title>
        <authorList>
            <person name="Arriola M.B."/>
            <person name="Velmurugan N."/>
            <person name="Zhang Y."/>
            <person name="Plunkett M.H."/>
            <person name="Hondzo H."/>
            <person name="Barney B.M."/>
        </authorList>
    </citation>
    <scope>NUCLEOTIDE SEQUENCE [LARGE SCALE GENOMIC DNA]</scope>
    <source>
        <strain evidence="14">UTEX 1602</strain>
    </source>
</reference>
<dbReference type="PANTHER" id="PTHR16222:SF24">
    <property type="entry name" value="ADP-RIBOSYLHYDROLASE ARH3"/>
    <property type="match status" value="1"/>
</dbReference>
<dbReference type="SUPFAM" id="SSF101478">
    <property type="entry name" value="ADP-ribosylglycohydrolase"/>
    <property type="match status" value="1"/>
</dbReference>
<evidence type="ECO:0000256" key="4">
    <source>
        <dbReference type="ARBA" id="ARBA00041057"/>
    </source>
</evidence>
<keyword evidence="12" id="KW-0479">Metal-binding</keyword>
<dbReference type="EC" id="3.2.1.143" evidence="2"/>
<protein>
    <recommendedName>
        <fullName evidence="4">ADP-ribosylhydrolase ARH3</fullName>
        <ecNumber evidence="2">3.2.1.143</ecNumber>
    </recommendedName>
    <alternativeName>
        <fullName evidence="5">ADP-ribose glycohydrolase ARH3</fullName>
    </alternativeName>
    <alternativeName>
        <fullName evidence="6">ADP-ribosylhydrolase 3</fullName>
    </alternativeName>
    <alternativeName>
        <fullName evidence="9">O-acetyl-ADP-ribose deacetylase ARH3</fullName>
    </alternativeName>
    <alternativeName>
        <fullName evidence="10">Poly(ADP-ribose) glycohydrolase ARH3</fullName>
    </alternativeName>
    <alternativeName>
        <fullName evidence="8">[Protein ADP-ribosylarginine] hydrolase-like protein 2</fullName>
    </alternativeName>
    <alternativeName>
        <fullName evidence="7">[Protein ADP-ribosylserine] hydrolase</fullName>
    </alternativeName>
</protein>
<sequence>MGLFIGDALGLGPHWYYDLEELRREYGTVTGYTDPKPGRYHAGCRAGDLSQTGQVCELLLRSLAELGRYHEPDFCAKLDALLHSLDGTAEGGRYTDVAMREVWRARKQEGRRWGQAAGWSNTSEAAQRAVVLAARYAADLGEAARLSMANIRLTHQDATTAGQSMSFAIIVAALIQGHKLDDELAWGRLWPAAKAGELPIAHAVLAGEERQAPVDSTATMPRPDTLFQAAWVAAAARSPRIAIPPELVGLVYGMGCNLDFLLPASFYLSTLFEAEATPAARFEQAVLAATNSGGNNMARAAMTGALVGAQVGLSAIPPRFVEGLTDGQQLAALAQQLAADAFPEAAAGSNAGSGSVEATQG</sequence>
<keyword evidence="3" id="KW-0378">Hydrolase</keyword>
<evidence type="ECO:0000256" key="1">
    <source>
        <dbReference type="ARBA" id="ARBA00010702"/>
    </source>
</evidence>
<dbReference type="EMBL" id="LHPG02000029">
    <property type="protein sequence ID" value="PRW05783.1"/>
    <property type="molecule type" value="Genomic_DNA"/>
</dbReference>
<evidence type="ECO:0000256" key="7">
    <source>
        <dbReference type="ARBA" id="ARBA00042722"/>
    </source>
</evidence>
<keyword evidence="12" id="KW-0460">Magnesium</keyword>
<dbReference type="OrthoDB" id="524326at2759"/>
<evidence type="ECO:0000256" key="12">
    <source>
        <dbReference type="PIRSR" id="PIRSR605502-1"/>
    </source>
</evidence>
<dbReference type="GO" id="GO:0046872">
    <property type="term" value="F:metal ion binding"/>
    <property type="evidence" value="ECO:0007669"/>
    <property type="project" value="UniProtKB-KW"/>
</dbReference>
<accession>A0A2P6TB53</accession>
<comment type="cofactor">
    <cofactor evidence="12">
        <name>Mg(2+)</name>
        <dbReference type="ChEBI" id="CHEBI:18420"/>
    </cofactor>
    <text evidence="12">Binds 2 magnesium ions per subunit.</text>
</comment>
<keyword evidence="14" id="KW-1185">Reference proteome</keyword>
<proteinExistence type="inferred from homology"/>
<dbReference type="Pfam" id="PF03747">
    <property type="entry name" value="ADP_ribosyl_GH"/>
    <property type="match status" value="1"/>
</dbReference>
<evidence type="ECO:0000313" key="14">
    <source>
        <dbReference type="Proteomes" id="UP000239899"/>
    </source>
</evidence>
<dbReference type="Proteomes" id="UP000239899">
    <property type="component" value="Unassembled WGS sequence"/>
</dbReference>
<evidence type="ECO:0000256" key="5">
    <source>
        <dbReference type="ARBA" id="ARBA00042398"/>
    </source>
</evidence>
<dbReference type="InterPro" id="IPR005502">
    <property type="entry name" value="Ribosyl_crysJ1"/>
</dbReference>
<evidence type="ECO:0000313" key="13">
    <source>
        <dbReference type="EMBL" id="PRW05783.1"/>
    </source>
</evidence>